<dbReference type="EMBL" id="CAAALY010039228">
    <property type="protein sequence ID" value="VEL18895.1"/>
    <property type="molecule type" value="Genomic_DNA"/>
</dbReference>
<comment type="caution">
    <text evidence="1">The sequence shown here is derived from an EMBL/GenBank/DDBJ whole genome shotgun (WGS) entry which is preliminary data.</text>
</comment>
<reference evidence="1" key="1">
    <citation type="submission" date="2018-11" db="EMBL/GenBank/DDBJ databases">
        <authorList>
            <consortium name="Pathogen Informatics"/>
        </authorList>
    </citation>
    <scope>NUCLEOTIDE SEQUENCE</scope>
</reference>
<dbReference type="Proteomes" id="UP000784294">
    <property type="component" value="Unassembled WGS sequence"/>
</dbReference>
<proteinExistence type="predicted"/>
<sequence length="197" mass="21635">MVPLSCPKPGDRIIKEGQIHTLSYVELGCQTGALSASFPPASSHPAAICLQVNLNLLRIGPTSGGAVHLAKTLHHRWALQNFESERRSRLNVVLRPGLGYLTGGLGKALRETLHATGRADLDVTLPVCSAAQMPDGYWSHLLSLTSFPQFEDQLHLIWLANSTSRQLILAWQLNRDTGFNRLLSIRTGEHPNFNEVS</sequence>
<organism evidence="1 2">
    <name type="scientific">Protopolystoma xenopodis</name>
    <dbReference type="NCBI Taxonomy" id="117903"/>
    <lineage>
        <taxon>Eukaryota</taxon>
        <taxon>Metazoa</taxon>
        <taxon>Spiralia</taxon>
        <taxon>Lophotrochozoa</taxon>
        <taxon>Platyhelminthes</taxon>
        <taxon>Monogenea</taxon>
        <taxon>Polyopisthocotylea</taxon>
        <taxon>Polystomatidea</taxon>
        <taxon>Polystomatidae</taxon>
        <taxon>Protopolystoma</taxon>
    </lineage>
</organism>
<accession>A0A448WS68</accession>
<protein>
    <submittedName>
        <fullName evidence="1">Uncharacterized protein</fullName>
    </submittedName>
</protein>
<keyword evidence="2" id="KW-1185">Reference proteome</keyword>
<evidence type="ECO:0000313" key="1">
    <source>
        <dbReference type="EMBL" id="VEL18895.1"/>
    </source>
</evidence>
<dbReference type="AlphaFoldDB" id="A0A448WS68"/>
<gene>
    <name evidence="1" type="ORF">PXEA_LOCUS12335</name>
</gene>
<evidence type="ECO:0000313" key="2">
    <source>
        <dbReference type="Proteomes" id="UP000784294"/>
    </source>
</evidence>
<name>A0A448WS68_9PLAT</name>